<dbReference type="EMBL" id="JADNRY010000018">
    <property type="protein sequence ID" value="KAF9073387.1"/>
    <property type="molecule type" value="Genomic_DNA"/>
</dbReference>
<evidence type="ECO:0000313" key="1">
    <source>
        <dbReference type="EMBL" id="KAF9073387.1"/>
    </source>
</evidence>
<keyword evidence="2" id="KW-1185">Reference proteome</keyword>
<dbReference type="Proteomes" id="UP000772434">
    <property type="component" value="Unassembled WGS sequence"/>
</dbReference>
<sequence>MRATPTALTAFPNKTHGYLYLARAPATHPGSASLRFRICDETLSPDESFAKGRDLLWPKGNPWELNLLQLLTSSYAVHIREGLVDDGVISPEVLQQVDKFIEDCTPRARASFGTCPHIFSFRQPFSVSMGGQKTTNVAFVDLDARSVLRIQAQTFITKEPTDTVHMGTVCLDYNPQAYFVRDRIVLRVLEIPKELRGNTRVGEGDFVPFKYHRNAVLPFIALPWEALVRQSIPPKL</sequence>
<accession>A0A9P5Q2D6</accession>
<protein>
    <submittedName>
        <fullName evidence="1">Uncharacterized protein</fullName>
    </submittedName>
</protein>
<reference evidence="1" key="1">
    <citation type="submission" date="2020-11" db="EMBL/GenBank/DDBJ databases">
        <authorList>
            <consortium name="DOE Joint Genome Institute"/>
            <person name="Ahrendt S."/>
            <person name="Riley R."/>
            <person name="Andreopoulos W."/>
            <person name="Labutti K."/>
            <person name="Pangilinan J."/>
            <person name="Ruiz-Duenas F.J."/>
            <person name="Barrasa J.M."/>
            <person name="Sanchez-Garcia M."/>
            <person name="Camarero S."/>
            <person name="Miyauchi S."/>
            <person name="Serrano A."/>
            <person name="Linde D."/>
            <person name="Babiker R."/>
            <person name="Drula E."/>
            <person name="Ayuso-Fernandez I."/>
            <person name="Pacheco R."/>
            <person name="Padilla G."/>
            <person name="Ferreira P."/>
            <person name="Barriuso J."/>
            <person name="Kellner H."/>
            <person name="Castanera R."/>
            <person name="Alfaro M."/>
            <person name="Ramirez L."/>
            <person name="Pisabarro A.G."/>
            <person name="Kuo A."/>
            <person name="Tritt A."/>
            <person name="Lipzen A."/>
            <person name="He G."/>
            <person name="Yan M."/>
            <person name="Ng V."/>
            <person name="Cullen D."/>
            <person name="Martin F."/>
            <person name="Rosso M.-N."/>
            <person name="Henrissat B."/>
            <person name="Hibbett D."/>
            <person name="Martinez A.T."/>
            <person name="Grigoriev I.V."/>
        </authorList>
    </citation>
    <scope>NUCLEOTIDE SEQUENCE</scope>
    <source>
        <strain evidence="1">AH 40177</strain>
    </source>
</reference>
<name>A0A9P5Q2D6_9AGAR</name>
<proteinExistence type="predicted"/>
<dbReference type="OrthoDB" id="2750929at2759"/>
<comment type="caution">
    <text evidence="1">The sequence shown here is derived from an EMBL/GenBank/DDBJ whole genome shotgun (WGS) entry which is preliminary data.</text>
</comment>
<evidence type="ECO:0000313" key="2">
    <source>
        <dbReference type="Proteomes" id="UP000772434"/>
    </source>
</evidence>
<gene>
    <name evidence="1" type="ORF">BDP27DRAFT_300107</name>
</gene>
<organism evidence="1 2">
    <name type="scientific">Rhodocollybia butyracea</name>
    <dbReference type="NCBI Taxonomy" id="206335"/>
    <lineage>
        <taxon>Eukaryota</taxon>
        <taxon>Fungi</taxon>
        <taxon>Dikarya</taxon>
        <taxon>Basidiomycota</taxon>
        <taxon>Agaricomycotina</taxon>
        <taxon>Agaricomycetes</taxon>
        <taxon>Agaricomycetidae</taxon>
        <taxon>Agaricales</taxon>
        <taxon>Marasmiineae</taxon>
        <taxon>Omphalotaceae</taxon>
        <taxon>Rhodocollybia</taxon>
    </lineage>
</organism>
<dbReference type="AlphaFoldDB" id="A0A9P5Q2D6"/>